<protein>
    <submittedName>
        <fullName evidence="2">Uncharacterized protein</fullName>
    </submittedName>
</protein>
<comment type="caution">
    <text evidence="2">The sequence shown here is derived from an EMBL/GenBank/DDBJ whole genome shotgun (WGS) entry which is preliminary data.</text>
</comment>
<name>A0A507DGK1_9FUNG</name>
<gene>
    <name evidence="2" type="ORF">SeLEV6574_g00765</name>
</gene>
<dbReference type="VEuPathDB" id="FungiDB:SeMB42_g00907"/>
<dbReference type="OrthoDB" id="5600582at2759"/>
<evidence type="ECO:0000313" key="2">
    <source>
        <dbReference type="EMBL" id="TPX50676.1"/>
    </source>
</evidence>
<feature type="compositionally biased region" description="Basic and acidic residues" evidence="1">
    <location>
        <begin position="396"/>
        <end position="409"/>
    </location>
</feature>
<reference evidence="2 3" key="1">
    <citation type="journal article" date="2019" name="Sci. Rep.">
        <title>Comparative genomics of chytrid fungi reveal insights into the obligate biotrophic and pathogenic lifestyle of Synchytrium endobioticum.</title>
        <authorList>
            <person name="van de Vossenberg B.T.L.H."/>
            <person name="Warris S."/>
            <person name="Nguyen H.D.T."/>
            <person name="van Gent-Pelzer M.P.E."/>
            <person name="Joly D.L."/>
            <person name="van de Geest H.C."/>
            <person name="Bonants P.J.M."/>
            <person name="Smith D.S."/>
            <person name="Levesque C.A."/>
            <person name="van der Lee T.A.J."/>
        </authorList>
    </citation>
    <scope>NUCLEOTIDE SEQUENCE [LARGE SCALE GENOMIC DNA]</scope>
    <source>
        <strain evidence="2 3">LEV6574</strain>
    </source>
</reference>
<sequence>MAADDGDDDDAHPHYADKGGDARHHHHHHHHHHHSHLASDSALRHHSSSSSSSSARCDSFRPYVASRYVRPSVAAVRAPRRASSFYDDDRDPPARPSAAPYYRPVPASAPAPALRSYARPPAPNRYDDRDRPPLPNLAPPPPRRWQEKPPYNPDDHYYDDRDDHRRPPPPSASYTSAWKRARSPTRYTRTPSDDHDSSHYARQPPPPRRASSGNTDCVRKSPSTSATAVSAATIHSHANPSSNSHPNPPSKQAPPPKSARKTRWGDPIVPVESKRLPENAPVVAIQRSKRDSPDTSILSILSPLPPDLHTHDSYRHESSHATRHSSLASPEIPRNRPYIPSSDSRFSNAPSGYAPPPPPRHARPDRLYYPTSSQEHADGATTTSSHYSDNNSYRPSLDHPNRPPNEDSRSLSTYNKINHSATRPPMDPPHQHPPLHHQQYEGRPFNTTSGARNDDNPTMRSTRPFHSARPPAPTRVIAGPVPEVFLFKWSQQEDREFDAATMEAKLLRTEELKLTFDVNRAKFELELADMDVNRYDGLITLIHKEMDAHDARLAMLAEKTAKALD</sequence>
<feature type="compositionally biased region" description="Acidic residues" evidence="1">
    <location>
        <begin position="1"/>
        <end position="10"/>
    </location>
</feature>
<accession>A0A507DGK1</accession>
<evidence type="ECO:0000313" key="3">
    <source>
        <dbReference type="Proteomes" id="UP000320475"/>
    </source>
</evidence>
<proteinExistence type="predicted"/>
<feature type="compositionally biased region" description="Basic residues" evidence="1">
    <location>
        <begin position="23"/>
        <end position="36"/>
    </location>
</feature>
<feature type="compositionally biased region" description="Basic and acidic residues" evidence="1">
    <location>
        <begin position="153"/>
        <end position="166"/>
    </location>
</feature>
<evidence type="ECO:0000256" key="1">
    <source>
        <dbReference type="SAM" id="MobiDB-lite"/>
    </source>
</evidence>
<feature type="compositionally biased region" description="Pro residues" evidence="1">
    <location>
        <begin position="246"/>
        <end position="257"/>
    </location>
</feature>
<feature type="compositionally biased region" description="Low complexity" evidence="1">
    <location>
        <begin position="221"/>
        <end position="245"/>
    </location>
</feature>
<feature type="compositionally biased region" description="Basic and acidic residues" evidence="1">
    <location>
        <begin position="11"/>
        <end position="22"/>
    </location>
</feature>
<feature type="region of interest" description="Disordered" evidence="1">
    <location>
        <begin position="1"/>
        <end position="475"/>
    </location>
</feature>
<feature type="compositionally biased region" description="Pro residues" evidence="1">
    <location>
        <begin position="133"/>
        <end position="143"/>
    </location>
</feature>
<feature type="compositionally biased region" description="Polar residues" evidence="1">
    <location>
        <begin position="370"/>
        <end position="394"/>
    </location>
</feature>
<dbReference type="Proteomes" id="UP000320475">
    <property type="component" value="Unassembled WGS sequence"/>
</dbReference>
<feature type="compositionally biased region" description="Basic and acidic residues" evidence="1">
    <location>
        <begin position="308"/>
        <end position="320"/>
    </location>
</feature>
<organism evidence="2 3">
    <name type="scientific">Synchytrium endobioticum</name>
    <dbReference type="NCBI Taxonomy" id="286115"/>
    <lineage>
        <taxon>Eukaryota</taxon>
        <taxon>Fungi</taxon>
        <taxon>Fungi incertae sedis</taxon>
        <taxon>Chytridiomycota</taxon>
        <taxon>Chytridiomycota incertae sedis</taxon>
        <taxon>Chytridiomycetes</taxon>
        <taxon>Synchytriales</taxon>
        <taxon>Synchytriaceae</taxon>
        <taxon>Synchytrium</taxon>
    </lineage>
</organism>
<dbReference type="AlphaFoldDB" id="A0A507DGK1"/>
<feature type="compositionally biased region" description="Polar residues" evidence="1">
    <location>
        <begin position="410"/>
        <end position="421"/>
    </location>
</feature>
<dbReference type="EMBL" id="QEAM01000014">
    <property type="protein sequence ID" value="TPX50676.1"/>
    <property type="molecule type" value="Genomic_DNA"/>
</dbReference>
<feature type="compositionally biased region" description="Low complexity" evidence="1">
    <location>
        <begin position="96"/>
        <end position="119"/>
    </location>
</feature>
<feature type="compositionally biased region" description="Low complexity" evidence="1">
    <location>
        <begin position="64"/>
        <end position="84"/>
    </location>
</feature>